<organism evidence="3">
    <name type="scientific">Telmatobacter sp. DSM 110680</name>
    <dbReference type="NCBI Taxonomy" id="3036704"/>
    <lineage>
        <taxon>Bacteria</taxon>
        <taxon>Pseudomonadati</taxon>
        <taxon>Acidobacteriota</taxon>
        <taxon>Terriglobia</taxon>
        <taxon>Terriglobales</taxon>
        <taxon>Acidobacteriaceae</taxon>
        <taxon>Telmatobacter</taxon>
    </lineage>
</organism>
<proteinExistence type="predicted"/>
<gene>
    <name evidence="3" type="ORF">P8935_03025</name>
</gene>
<dbReference type="AlphaFoldDB" id="A0AAU7DLR8"/>
<feature type="transmembrane region" description="Helical" evidence="1">
    <location>
        <begin position="272"/>
        <end position="296"/>
    </location>
</feature>
<evidence type="ECO:0000256" key="2">
    <source>
        <dbReference type="SAM" id="SignalP"/>
    </source>
</evidence>
<keyword evidence="1" id="KW-0472">Membrane</keyword>
<evidence type="ECO:0000313" key="3">
    <source>
        <dbReference type="EMBL" id="XBH18311.1"/>
    </source>
</evidence>
<feature type="chain" id="PRO_5043716894" evidence="2">
    <location>
        <begin position="33"/>
        <end position="326"/>
    </location>
</feature>
<accession>A0AAU7DLR8</accession>
<protein>
    <submittedName>
        <fullName evidence="3">Uncharacterized protein</fullName>
    </submittedName>
</protein>
<name>A0AAU7DLR8_9BACT</name>
<feature type="transmembrane region" description="Helical" evidence="1">
    <location>
        <begin position="155"/>
        <end position="176"/>
    </location>
</feature>
<feature type="transmembrane region" description="Helical" evidence="1">
    <location>
        <begin position="240"/>
        <end position="260"/>
    </location>
</feature>
<evidence type="ECO:0000256" key="1">
    <source>
        <dbReference type="SAM" id="Phobius"/>
    </source>
</evidence>
<reference evidence="3" key="1">
    <citation type="submission" date="2023-03" db="EMBL/GenBank/DDBJ databases">
        <title>Edaphobacter sp.</title>
        <authorList>
            <person name="Huber K.J."/>
            <person name="Papendorf J."/>
            <person name="Pilke C."/>
            <person name="Bunk B."/>
            <person name="Sproeer C."/>
            <person name="Pester M."/>
        </authorList>
    </citation>
    <scope>NUCLEOTIDE SEQUENCE</scope>
    <source>
        <strain evidence="3">DSM 110680</strain>
    </source>
</reference>
<sequence length="326" mass="36025">MRKTSMDNRRRIYRILSAIAFSVLLQANLGMAQPHAAVPPPVKVADNAAVPNERDVAATQTELIRLLRLSPTLTTVVSHDPSLLSNQDYVSHNNPQLGAFLTAHPEVARNPEFYLFSHLKHEEGQPDEALERAVWPDVYRSQDRPTSFERIWSDMVPLIAFACGIIGIFLLARMFVENRRWSRIFKLQSEVHGKLIDKFTNNQELGAYMETDAGRKFLEAAPIPVGIEASRRMPSAVARVLTPLQAGIVMVLLGIGLLMLRHAGPDMDEPMLVFGTVVLMPGIGFIISAGVSWLLAAKLGLMPADQAAQSRSDSPLSGSPVFKDRQ</sequence>
<feature type="signal peptide" evidence="2">
    <location>
        <begin position="1"/>
        <end position="32"/>
    </location>
</feature>
<keyword evidence="1" id="KW-1133">Transmembrane helix</keyword>
<dbReference type="EMBL" id="CP121196">
    <property type="protein sequence ID" value="XBH18311.1"/>
    <property type="molecule type" value="Genomic_DNA"/>
</dbReference>
<keyword evidence="1" id="KW-0812">Transmembrane</keyword>
<keyword evidence="2" id="KW-0732">Signal</keyword>
<dbReference type="RefSeq" id="WP_348263535.1">
    <property type="nucleotide sequence ID" value="NZ_CP121196.1"/>
</dbReference>